<dbReference type="SUPFAM" id="SSF52540">
    <property type="entry name" value="P-loop containing nucleoside triphosphate hydrolases"/>
    <property type="match status" value="1"/>
</dbReference>
<feature type="compositionally biased region" description="Polar residues" evidence="6">
    <location>
        <begin position="355"/>
        <end position="365"/>
    </location>
</feature>
<dbReference type="Gene3D" id="3.40.50.10810">
    <property type="entry name" value="Tandem AAA-ATPase domain"/>
    <property type="match status" value="1"/>
</dbReference>
<comment type="subcellular location">
    <subcellularLocation>
        <location evidence="1">Nucleus</location>
    </subcellularLocation>
</comment>
<evidence type="ECO:0000256" key="3">
    <source>
        <dbReference type="ARBA" id="ARBA00022806"/>
    </source>
</evidence>
<dbReference type="InterPro" id="IPR038718">
    <property type="entry name" value="SNF2-like_sf"/>
</dbReference>
<keyword evidence="5" id="KW-0539">Nucleus</keyword>
<evidence type="ECO:0000256" key="2">
    <source>
        <dbReference type="ARBA" id="ARBA00022741"/>
    </source>
</evidence>
<evidence type="ECO:0000259" key="8">
    <source>
        <dbReference type="Pfam" id="PF00176"/>
    </source>
</evidence>
<feature type="compositionally biased region" description="Acidic residues" evidence="6">
    <location>
        <begin position="152"/>
        <end position="183"/>
    </location>
</feature>
<proteinExistence type="predicted"/>
<evidence type="ECO:0000256" key="1">
    <source>
        <dbReference type="ARBA" id="ARBA00004123"/>
    </source>
</evidence>
<dbReference type="InterPro" id="IPR044567">
    <property type="entry name" value="CLSY/DRD1"/>
</dbReference>
<dbReference type="EMBL" id="DF974398">
    <property type="protein sequence ID" value="GAU48255.1"/>
    <property type="molecule type" value="Genomic_DNA"/>
</dbReference>
<evidence type="ECO:0000256" key="4">
    <source>
        <dbReference type="ARBA" id="ARBA00022840"/>
    </source>
</evidence>
<dbReference type="Pfam" id="PF00176">
    <property type="entry name" value="SNF2-rel_dom"/>
    <property type="match status" value="1"/>
</dbReference>
<keyword evidence="4" id="KW-0067">ATP-binding</keyword>
<dbReference type="Proteomes" id="UP000242715">
    <property type="component" value="Unassembled WGS sequence"/>
</dbReference>
<feature type="transmembrane region" description="Helical" evidence="7">
    <location>
        <begin position="787"/>
        <end position="804"/>
    </location>
</feature>
<dbReference type="AlphaFoldDB" id="A0A2Z6PF60"/>
<feature type="compositionally biased region" description="Acidic residues" evidence="6">
    <location>
        <begin position="411"/>
        <end position="423"/>
    </location>
</feature>
<dbReference type="GO" id="GO:0005524">
    <property type="term" value="F:ATP binding"/>
    <property type="evidence" value="ECO:0007669"/>
    <property type="project" value="UniProtKB-KW"/>
</dbReference>
<evidence type="ECO:0000256" key="6">
    <source>
        <dbReference type="SAM" id="MobiDB-lite"/>
    </source>
</evidence>
<dbReference type="InterPro" id="IPR000330">
    <property type="entry name" value="SNF2_N"/>
</dbReference>
<feature type="domain" description="SNF2 N-terminal" evidence="8">
    <location>
        <begin position="605"/>
        <end position="768"/>
    </location>
</feature>
<keyword evidence="10" id="KW-1185">Reference proteome</keyword>
<feature type="region of interest" description="Disordered" evidence="6">
    <location>
        <begin position="66"/>
        <end position="254"/>
    </location>
</feature>
<feature type="region of interest" description="Disordered" evidence="6">
    <location>
        <begin position="403"/>
        <end position="431"/>
    </location>
</feature>
<dbReference type="GO" id="GO:0004386">
    <property type="term" value="F:helicase activity"/>
    <property type="evidence" value="ECO:0007669"/>
    <property type="project" value="UniProtKB-KW"/>
</dbReference>
<keyword evidence="3" id="KW-0378">Hydrolase</keyword>
<dbReference type="InterPro" id="IPR027417">
    <property type="entry name" value="P-loop_NTPase"/>
</dbReference>
<evidence type="ECO:0000313" key="9">
    <source>
        <dbReference type="EMBL" id="GAU48255.1"/>
    </source>
</evidence>
<feature type="region of interest" description="Disordered" evidence="6">
    <location>
        <begin position="303"/>
        <end position="365"/>
    </location>
</feature>
<feature type="compositionally biased region" description="Low complexity" evidence="6">
    <location>
        <begin position="332"/>
        <end position="341"/>
    </location>
</feature>
<feature type="compositionally biased region" description="Basic and acidic residues" evidence="6">
    <location>
        <begin position="72"/>
        <end position="84"/>
    </location>
</feature>
<dbReference type="PANTHER" id="PTHR45821">
    <property type="entry name" value="SNF2 DOMAIN-CONTAINING PROTEIN CLASSY 2-RELATED"/>
    <property type="match status" value="1"/>
</dbReference>
<evidence type="ECO:0000256" key="5">
    <source>
        <dbReference type="ARBA" id="ARBA00023242"/>
    </source>
</evidence>
<feature type="compositionally biased region" description="Basic and acidic residues" evidence="6">
    <location>
        <begin position="129"/>
        <end position="147"/>
    </location>
</feature>
<feature type="compositionally biased region" description="Acidic residues" evidence="6">
    <location>
        <begin position="191"/>
        <end position="204"/>
    </location>
</feature>
<reference evidence="10" key="1">
    <citation type="journal article" date="2017" name="Front. Plant Sci.">
        <title>Climate Clever Clovers: New Paradigm to Reduce the Environmental Footprint of Ruminants by Breeding Low Methanogenic Forages Utilizing Haplotype Variation.</title>
        <authorList>
            <person name="Kaur P."/>
            <person name="Appels R."/>
            <person name="Bayer P.E."/>
            <person name="Keeble-Gagnere G."/>
            <person name="Wang J."/>
            <person name="Hirakawa H."/>
            <person name="Shirasawa K."/>
            <person name="Vercoe P."/>
            <person name="Stefanova K."/>
            <person name="Durmic Z."/>
            <person name="Nichols P."/>
            <person name="Revell C."/>
            <person name="Isobe S.N."/>
            <person name="Edwards D."/>
            <person name="Erskine W."/>
        </authorList>
    </citation>
    <scope>NUCLEOTIDE SEQUENCE [LARGE SCALE GENOMIC DNA]</scope>
    <source>
        <strain evidence="10">cv. Daliak</strain>
    </source>
</reference>
<feature type="region of interest" description="Disordered" evidence="6">
    <location>
        <begin position="1"/>
        <end position="53"/>
    </location>
</feature>
<keyword evidence="7" id="KW-1133">Transmembrane helix</keyword>
<feature type="transmembrane region" description="Helical" evidence="7">
    <location>
        <begin position="816"/>
        <end position="835"/>
    </location>
</feature>
<feature type="compositionally biased region" description="Basic and acidic residues" evidence="6">
    <location>
        <begin position="91"/>
        <end position="105"/>
    </location>
</feature>
<dbReference type="GO" id="GO:0080188">
    <property type="term" value="P:gene silencing by siRNA-directed DNA methylation"/>
    <property type="evidence" value="ECO:0007669"/>
    <property type="project" value="InterPro"/>
</dbReference>
<keyword evidence="2" id="KW-0547">Nucleotide-binding</keyword>
<dbReference type="PANTHER" id="PTHR45821:SF5">
    <property type="entry name" value="SNF2 DOMAIN-CONTAINING PROTEIN CLASSY 4"/>
    <property type="match status" value="1"/>
</dbReference>
<dbReference type="GO" id="GO:0005634">
    <property type="term" value="C:nucleus"/>
    <property type="evidence" value="ECO:0007669"/>
    <property type="project" value="UniProtKB-SubCell"/>
</dbReference>
<feature type="compositionally biased region" description="Acidic residues" evidence="6">
    <location>
        <begin position="116"/>
        <end position="128"/>
    </location>
</feature>
<protein>
    <recommendedName>
        <fullName evidence="8">SNF2 N-terminal domain-containing protein</fullName>
    </recommendedName>
</protein>
<accession>A0A2Z6PF60</accession>
<name>A0A2Z6PF60_TRISU</name>
<evidence type="ECO:0000256" key="7">
    <source>
        <dbReference type="SAM" id="Phobius"/>
    </source>
</evidence>
<sequence length="909" mass="102707">MAGGVSSRTRSKKVPLFHSPLPDSSSSKRRKNDEDVMSFDSASGSKRTRLKDEAFVFPENAEVISIDDEDGEGFKKQCEDKIDENGGSSEIGDKDGNFVDEKIGLDSENPIICSDESGESEEEEEEEGVKEGVKSDEISEFTDKDENLIVLDDSDESVNEDDDSDESDDDDDDDESEEDETSDEDFKVDELNEVSDDDDDDSYDDEGKKKRRMRKDFDVVEELEREVMDKESGVSVNNDEEKKKRGMRMRMRKDSDVVEEFVREVNDGQSGICQMKNEKNGSIINDEIELSDYCSVTNSTTFEKKGSFDQNKGCSSSSNKKEESKKQKAKSVENVSDVVSDSGEEKQQYGKRRWNNSVASKKQKENNAFNQRSISAYFTSKDLSLAKLLAECYSDKKNSLKNGPIGLEVNGDNDDDDDDDDVDPRDTQKPPVCVETPLIWSLKKVQTVELTEEEEEERRNNEALNPIWDEMFMCINESEAESKIFNEICKEKSATLINLVCYLQIGNLGTNEATQETNGSSSSRCEHNTIYDEEIGVYCKSCGERDKYPYEGYEKGASSEDSGNASRFDYSKFNASDGDLDANFSHKKGTVWDLIPEVKETLYPHQQEGFEVIWKNLAGSINRRKLKNADPDREGGCIISHAPGTGKTRLTIVFLMAYLKVFPKCFPVIVAPKGLLLTWEDEFRKWNIGVPFHNLNNPELSGKEHEDAVNELNWSSAQHTTVDTRMVKLISWYKETSILGISYTLYKKLAGAVESEDEGGESENEKTKNQASVEKRKEMGKFLHPRVIWLGAIIALFSLCYRYGCMSQGQVRLCSGLKPFLLLVPLSCLWLWRVIPVHCIFGWRRVMACSTSLTRPANFSDFSSHYCHQGSISQGLVRMLRFEAFSASCAFELLVTLARDPLVAYHRLE</sequence>
<evidence type="ECO:0000313" key="10">
    <source>
        <dbReference type="Proteomes" id="UP000242715"/>
    </source>
</evidence>
<keyword evidence="7" id="KW-0472">Membrane</keyword>
<organism evidence="9 10">
    <name type="scientific">Trifolium subterraneum</name>
    <name type="common">Subterranean clover</name>
    <dbReference type="NCBI Taxonomy" id="3900"/>
    <lineage>
        <taxon>Eukaryota</taxon>
        <taxon>Viridiplantae</taxon>
        <taxon>Streptophyta</taxon>
        <taxon>Embryophyta</taxon>
        <taxon>Tracheophyta</taxon>
        <taxon>Spermatophyta</taxon>
        <taxon>Magnoliopsida</taxon>
        <taxon>eudicotyledons</taxon>
        <taxon>Gunneridae</taxon>
        <taxon>Pentapetalae</taxon>
        <taxon>rosids</taxon>
        <taxon>fabids</taxon>
        <taxon>Fabales</taxon>
        <taxon>Fabaceae</taxon>
        <taxon>Papilionoideae</taxon>
        <taxon>50 kb inversion clade</taxon>
        <taxon>NPAAA clade</taxon>
        <taxon>Hologalegina</taxon>
        <taxon>IRL clade</taxon>
        <taxon>Trifolieae</taxon>
        <taxon>Trifolium</taxon>
    </lineage>
</organism>
<keyword evidence="7" id="KW-0812">Transmembrane</keyword>
<dbReference type="OrthoDB" id="2020972at2759"/>
<keyword evidence="3" id="KW-0347">Helicase</keyword>
<gene>
    <name evidence="9" type="ORF">TSUD_174930</name>
</gene>